<keyword evidence="3" id="KW-1185">Reference proteome</keyword>
<keyword evidence="1" id="KW-1133">Transmembrane helix</keyword>
<comment type="caution">
    <text evidence="2">The sequence shown here is derived from an EMBL/GenBank/DDBJ whole genome shotgun (WGS) entry which is preliminary data.</text>
</comment>
<protein>
    <submittedName>
        <fullName evidence="2">Uncharacterized protein</fullName>
    </submittedName>
</protein>
<reference evidence="2" key="1">
    <citation type="submission" date="2021-06" db="EMBL/GenBank/DDBJ databases">
        <title>Parelaphostrongylus tenuis whole genome reference sequence.</title>
        <authorList>
            <person name="Garwood T.J."/>
            <person name="Larsen P.A."/>
            <person name="Fountain-Jones N.M."/>
            <person name="Garbe J.R."/>
            <person name="Macchietto M.G."/>
            <person name="Kania S.A."/>
            <person name="Gerhold R.W."/>
            <person name="Richards J.E."/>
            <person name="Wolf T.M."/>
        </authorList>
    </citation>
    <scope>NUCLEOTIDE SEQUENCE</scope>
    <source>
        <strain evidence="2">MNPRO001-30</strain>
        <tissue evidence="2">Meninges</tissue>
    </source>
</reference>
<evidence type="ECO:0000256" key="1">
    <source>
        <dbReference type="SAM" id="Phobius"/>
    </source>
</evidence>
<evidence type="ECO:0000313" key="3">
    <source>
        <dbReference type="Proteomes" id="UP001196413"/>
    </source>
</evidence>
<accession>A0AAD5QG64</accession>
<organism evidence="2 3">
    <name type="scientific">Parelaphostrongylus tenuis</name>
    <name type="common">Meningeal worm</name>
    <dbReference type="NCBI Taxonomy" id="148309"/>
    <lineage>
        <taxon>Eukaryota</taxon>
        <taxon>Metazoa</taxon>
        <taxon>Ecdysozoa</taxon>
        <taxon>Nematoda</taxon>
        <taxon>Chromadorea</taxon>
        <taxon>Rhabditida</taxon>
        <taxon>Rhabditina</taxon>
        <taxon>Rhabditomorpha</taxon>
        <taxon>Strongyloidea</taxon>
        <taxon>Metastrongylidae</taxon>
        <taxon>Parelaphostrongylus</taxon>
    </lineage>
</organism>
<evidence type="ECO:0000313" key="2">
    <source>
        <dbReference type="EMBL" id="KAJ1349887.1"/>
    </source>
</evidence>
<feature type="transmembrane region" description="Helical" evidence="1">
    <location>
        <begin position="32"/>
        <end position="53"/>
    </location>
</feature>
<sequence length="119" mass="13446">MPFYTVGYQKPDGPDSNKRSYFVDPHLSGAPGFMICATFIAAFVMQLCICMCRTFRTIFSKTIQYIVPVIVTQVTIGMAFLLSIHITVTITQDTKKSRHKNLIESVILLVFMELLESSE</sequence>
<proteinExistence type="predicted"/>
<dbReference type="EMBL" id="JAHQIW010000769">
    <property type="protein sequence ID" value="KAJ1349887.1"/>
    <property type="molecule type" value="Genomic_DNA"/>
</dbReference>
<dbReference type="AlphaFoldDB" id="A0AAD5QG64"/>
<feature type="transmembrane region" description="Helical" evidence="1">
    <location>
        <begin position="65"/>
        <end position="88"/>
    </location>
</feature>
<keyword evidence="1" id="KW-0472">Membrane</keyword>
<dbReference type="Proteomes" id="UP001196413">
    <property type="component" value="Unassembled WGS sequence"/>
</dbReference>
<gene>
    <name evidence="2" type="ORF">KIN20_005562</name>
</gene>
<name>A0AAD5QG64_PARTN</name>
<keyword evidence="1" id="KW-0812">Transmembrane</keyword>